<name>A0A117PVC5_9ACTN</name>
<evidence type="ECO:0000313" key="3">
    <source>
        <dbReference type="Proteomes" id="UP000054241"/>
    </source>
</evidence>
<dbReference type="AlphaFoldDB" id="A0A117PVC5"/>
<sequence>MRPQVLGALVRRYGPFDAAEDAVQEALLAAALAVRDAPPDRAPREDDTPSLHFLCFHPDLTAAARPPAHPLPVLQRGLHRDLRHRPPAARPGR</sequence>
<evidence type="ECO:0008006" key="4">
    <source>
        <dbReference type="Google" id="ProtNLM"/>
    </source>
</evidence>
<feature type="region of interest" description="Disordered" evidence="1">
    <location>
        <begin position="64"/>
        <end position="93"/>
    </location>
</feature>
<dbReference type="Proteomes" id="UP000054241">
    <property type="component" value="Unassembled WGS sequence"/>
</dbReference>
<feature type="compositionally biased region" description="Basic residues" evidence="1">
    <location>
        <begin position="81"/>
        <end position="93"/>
    </location>
</feature>
<protein>
    <recommendedName>
        <fullName evidence="4">RNA polymerase sigma-70 region 2 domain-containing protein</fullName>
    </recommendedName>
</protein>
<gene>
    <name evidence="2" type="ORF">AQI88_23790</name>
</gene>
<evidence type="ECO:0000256" key="1">
    <source>
        <dbReference type="SAM" id="MobiDB-lite"/>
    </source>
</evidence>
<evidence type="ECO:0000313" key="2">
    <source>
        <dbReference type="EMBL" id="KUM94010.1"/>
    </source>
</evidence>
<dbReference type="EMBL" id="LMWL01000042">
    <property type="protein sequence ID" value="KUM94010.1"/>
    <property type="molecule type" value="Genomic_DNA"/>
</dbReference>
<keyword evidence="3" id="KW-1185">Reference proteome</keyword>
<comment type="caution">
    <text evidence="2">The sequence shown here is derived from an EMBL/GenBank/DDBJ whole genome shotgun (WGS) entry which is preliminary data.</text>
</comment>
<proteinExistence type="predicted"/>
<reference evidence="2 3" key="1">
    <citation type="submission" date="2015-10" db="EMBL/GenBank/DDBJ databases">
        <title>Draft genome sequence of Streptomyces cellostaticus DSM 40189, type strain for the species Streptomyces cellostaticus.</title>
        <authorList>
            <person name="Ruckert C."/>
            <person name="Winkler A."/>
            <person name="Kalinowski J."/>
            <person name="Kampfer P."/>
            <person name="Glaeser S."/>
        </authorList>
    </citation>
    <scope>NUCLEOTIDE SEQUENCE [LARGE SCALE GENOMIC DNA]</scope>
    <source>
        <strain evidence="2 3">DSM 40189</strain>
    </source>
</reference>
<dbReference type="STRING" id="67285.AQI88_23790"/>
<organism evidence="2 3">
    <name type="scientific">Streptomyces cellostaticus</name>
    <dbReference type="NCBI Taxonomy" id="67285"/>
    <lineage>
        <taxon>Bacteria</taxon>
        <taxon>Bacillati</taxon>
        <taxon>Actinomycetota</taxon>
        <taxon>Actinomycetes</taxon>
        <taxon>Kitasatosporales</taxon>
        <taxon>Streptomycetaceae</taxon>
        <taxon>Streptomyces</taxon>
    </lineage>
</organism>
<accession>A0A117PVC5</accession>